<evidence type="ECO:0000256" key="2">
    <source>
        <dbReference type="ARBA" id="ARBA00006683"/>
    </source>
</evidence>
<keyword evidence="6 8" id="KW-0472">Membrane</keyword>
<dbReference type="AlphaFoldDB" id="A0AAX2SF17"/>
<gene>
    <name evidence="10" type="ORF">E4P33_04110</name>
</gene>
<comment type="caution">
    <text evidence="10">The sequence shown here is derived from an EMBL/GenBank/DDBJ whole genome shotgun (WGS) entry which is preliminary data.</text>
</comment>
<evidence type="ECO:0000259" key="9">
    <source>
        <dbReference type="Pfam" id="PF02706"/>
    </source>
</evidence>
<dbReference type="PANTHER" id="PTHR32309">
    <property type="entry name" value="TYROSINE-PROTEIN KINASE"/>
    <property type="match status" value="1"/>
</dbReference>
<feature type="transmembrane region" description="Helical" evidence="8">
    <location>
        <begin position="178"/>
        <end position="199"/>
    </location>
</feature>
<proteinExistence type="inferred from homology"/>
<keyword evidence="3" id="KW-1003">Cell membrane</keyword>
<keyword evidence="11" id="KW-1185">Reference proteome</keyword>
<keyword evidence="5 8" id="KW-1133">Transmembrane helix</keyword>
<evidence type="ECO:0000256" key="1">
    <source>
        <dbReference type="ARBA" id="ARBA00004651"/>
    </source>
</evidence>
<dbReference type="GO" id="GO:0005886">
    <property type="term" value="C:plasma membrane"/>
    <property type="evidence" value="ECO:0007669"/>
    <property type="project" value="UniProtKB-SubCell"/>
</dbReference>
<protein>
    <submittedName>
        <fullName evidence="10">Polysaccharide biosynthesis protein</fullName>
    </submittedName>
</protein>
<dbReference type="Proteomes" id="UP000298017">
    <property type="component" value="Unassembled WGS sequence"/>
</dbReference>
<evidence type="ECO:0000256" key="5">
    <source>
        <dbReference type="ARBA" id="ARBA00022989"/>
    </source>
</evidence>
<feature type="domain" description="Polysaccharide chain length determinant N-terminal" evidence="9">
    <location>
        <begin position="2"/>
        <end position="85"/>
    </location>
</feature>
<dbReference type="RefSeq" id="WP_135010312.1">
    <property type="nucleotide sequence ID" value="NZ_CAJFZU010000012.1"/>
</dbReference>
<comment type="subcellular location">
    <subcellularLocation>
        <location evidence="1">Cell membrane</location>
        <topology evidence="1">Multi-pass membrane protein</topology>
    </subcellularLocation>
</comment>
<dbReference type="PANTHER" id="PTHR32309:SF13">
    <property type="entry name" value="FERRIC ENTEROBACTIN TRANSPORT PROTEIN FEPE"/>
    <property type="match status" value="1"/>
</dbReference>
<comment type="similarity">
    <text evidence="2">Belongs to the CpsC/CapA family.</text>
</comment>
<dbReference type="InterPro" id="IPR050445">
    <property type="entry name" value="Bact_polysacc_biosynth/exp"/>
</dbReference>
<dbReference type="GO" id="GO:0004713">
    <property type="term" value="F:protein tyrosine kinase activity"/>
    <property type="evidence" value="ECO:0007669"/>
    <property type="project" value="TreeGrafter"/>
</dbReference>
<evidence type="ECO:0000313" key="11">
    <source>
        <dbReference type="Proteomes" id="UP000298017"/>
    </source>
</evidence>
<evidence type="ECO:0000256" key="8">
    <source>
        <dbReference type="SAM" id="Phobius"/>
    </source>
</evidence>
<evidence type="ECO:0000256" key="3">
    <source>
        <dbReference type="ARBA" id="ARBA00022475"/>
    </source>
</evidence>
<dbReference type="EMBL" id="SPNK01000003">
    <property type="protein sequence ID" value="TFI02238.1"/>
    <property type="molecule type" value="Genomic_DNA"/>
</dbReference>
<evidence type="ECO:0000256" key="4">
    <source>
        <dbReference type="ARBA" id="ARBA00022692"/>
    </source>
</evidence>
<evidence type="ECO:0000256" key="7">
    <source>
        <dbReference type="SAM" id="MobiDB-lite"/>
    </source>
</evidence>
<reference evidence="10 11" key="1">
    <citation type="submission" date="2019-03" db="EMBL/GenBank/DDBJ databases">
        <title>Genome Sequencing and Assembly of Various Microbes Isolated from Alder Root Nodule.</title>
        <authorList>
            <person name="Swanson E."/>
            <person name="Sevigny J.L."/>
            <person name="Pesce C."/>
            <person name="Davis I."/>
            <person name="Kleiner V."/>
            <person name="Tisa L."/>
        </authorList>
    </citation>
    <scope>NUCLEOTIDE SEQUENCE [LARGE SCALE GENOMIC DNA]</scope>
    <source>
        <strain evidence="10 11">4R-31</strain>
    </source>
</reference>
<organism evidence="10 11">
    <name type="scientific">Kocuria rhizophila</name>
    <dbReference type="NCBI Taxonomy" id="72000"/>
    <lineage>
        <taxon>Bacteria</taxon>
        <taxon>Bacillati</taxon>
        <taxon>Actinomycetota</taxon>
        <taxon>Actinomycetes</taxon>
        <taxon>Micrococcales</taxon>
        <taxon>Micrococcaceae</taxon>
        <taxon>Kocuria</taxon>
    </lineage>
</organism>
<evidence type="ECO:0000313" key="10">
    <source>
        <dbReference type="EMBL" id="TFI02238.1"/>
    </source>
</evidence>
<evidence type="ECO:0000256" key="6">
    <source>
        <dbReference type="ARBA" id="ARBA00023136"/>
    </source>
</evidence>
<feature type="compositionally biased region" description="Basic and acidic residues" evidence="7">
    <location>
        <begin position="210"/>
        <end position="226"/>
    </location>
</feature>
<accession>A0AAX2SF17</accession>
<dbReference type="InterPro" id="IPR003856">
    <property type="entry name" value="LPS_length_determ_N"/>
</dbReference>
<keyword evidence="4 8" id="KW-0812">Transmembrane</keyword>
<feature type="region of interest" description="Disordered" evidence="7">
    <location>
        <begin position="206"/>
        <end position="226"/>
    </location>
</feature>
<sequence>MNLSQYVRCLRQLWPLVVLATVLGALAGVVAAIVVPNSYESQAQVFVNVANPRSVTDLQMGEQFAVARAGSYAQVATTSSVVQPVVDRLHLEETPAELVEKDLVATNQPNTAMITITATSSSAQGAADLAQATAESLVTVSQELETIPPSQDGAQPATVKLNVVQKAAPPEEQAGPSLAINTALGTLVGLIVGLLLVLLRGHRAASGRAATERASRRAHVAADHEH</sequence>
<dbReference type="Pfam" id="PF02706">
    <property type="entry name" value="Wzz"/>
    <property type="match status" value="1"/>
</dbReference>
<name>A0AAX2SF17_KOCRH</name>